<comment type="catalytic activity">
    <reaction evidence="15 16">
        <text>DNA(n) + a 2'-deoxyribonucleoside 5'-triphosphate = DNA(n+1) + diphosphate</text>
        <dbReference type="Rhea" id="RHEA:22508"/>
        <dbReference type="Rhea" id="RHEA-COMP:17339"/>
        <dbReference type="Rhea" id="RHEA-COMP:17340"/>
        <dbReference type="ChEBI" id="CHEBI:33019"/>
        <dbReference type="ChEBI" id="CHEBI:61560"/>
        <dbReference type="ChEBI" id="CHEBI:173112"/>
        <dbReference type="EC" id="2.7.7.7"/>
    </reaction>
</comment>
<dbReference type="GO" id="GO:0005829">
    <property type="term" value="C:cytosol"/>
    <property type="evidence" value="ECO:0007669"/>
    <property type="project" value="TreeGrafter"/>
</dbReference>
<comment type="function">
    <text evidence="16">Poorly processive, error-prone DNA polymerase involved in untargeted mutagenesis. Copies undamaged DNA at stalled replication forks, which arise in vivo from mismatched or misaligned primer ends. These misaligned primers can be extended by PolIV. Exhibits no 3'-5' exonuclease (proofreading) activity. May be involved in translesional synthesis, in conjunction with the beta clamp from PolIII.</text>
</comment>
<evidence type="ECO:0000256" key="10">
    <source>
        <dbReference type="ARBA" id="ARBA00022763"/>
    </source>
</evidence>
<gene>
    <name evidence="16" type="primary">dinB</name>
    <name evidence="18" type="ORF">DDY73_11015</name>
</gene>
<dbReference type="Gene3D" id="3.30.1490.100">
    <property type="entry name" value="DNA polymerase, Y-family, little finger domain"/>
    <property type="match status" value="1"/>
</dbReference>
<dbReference type="FunFam" id="3.30.70.270:FF:000002">
    <property type="entry name" value="DNA polymerase IV"/>
    <property type="match status" value="1"/>
</dbReference>
<dbReference type="GO" id="GO:0042276">
    <property type="term" value="P:error-prone translesion synthesis"/>
    <property type="evidence" value="ECO:0007669"/>
    <property type="project" value="TreeGrafter"/>
</dbReference>
<dbReference type="EC" id="2.7.7.7" evidence="16"/>
<dbReference type="GO" id="GO:0006261">
    <property type="term" value="P:DNA-templated DNA replication"/>
    <property type="evidence" value="ECO:0007669"/>
    <property type="project" value="UniProtKB-UniRule"/>
</dbReference>
<dbReference type="InterPro" id="IPR043128">
    <property type="entry name" value="Rev_trsase/Diguanyl_cyclase"/>
</dbReference>
<evidence type="ECO:0000313" key="19">
    <source>
        <dbReference type="Proteomes" id="UP000262954"/>
    </source>
</evidence>
<sequence>MNKKIIHIDMDAFYASIELRDHPEYVGKPLVVGRPESRGVVSAASYEARKYGIRSAMSSVKARKLCPDVIFIPGRMEVYKEVSKQIHAIFREYTDIIEPLSLDEAFLDVTENKKNIELATDIAKEIKRQIKENLKLTASAGVSYNKFLAKIASDYRKPDGLCVIHPDKAIKFIASLPIELFWGVGKTTGKKMHLLGIHSGADLQKCSLEFLISHFGKNGNLFYDFAHGIDNRAVEAVKIRQSIGCETTFEKDLTSPMAVIIELYHVACELTERITLKKFQGNTLTLKIKFNDFSQKTKCISNHHPLTDLDEILPLAKKLLKEIDISQHPIRLLGLSVSHPTEKLHPQQLSIQF</sequence>
<dbReference type="GO" id="GO:0003684">
    <property type="term" value="F:damaged DNA binding"/>
    <property type="evidence" value="ECO:0007669"/>
    <property type="project" value="InterPro"/>
</dbReference>
<comment type="cofactor">
    <cofactor evidence="16">
        <name>Mg(2+)</name>
        <dbReference type="ChEBI" id="CHEBI:18420"/>
    </cofactor>
    <text evidence="16">Binds 2 magnesium ions per subunit.</text>
</comment>
<dbReference type="SUPFAM" id="SSF56672">
    <property type="entry name" value="DNA/RNA polymerases"/>
    <property type="match status" value="1"/>
</dbReference>
<evidence type="ECO:0000256" key="8">
    <source>
        <dbReference type="ARBA" id="ARBA00022705"/>
    </source>
</evidence>
<dbReference type="Gene3D" id="3.30.70.270">
    <property type="match status" value="1"/>
</dbReference>
<dbReference type="NCBIfam" id="NF002677">
    <property type="entry name" value="PRK02406.1"/>
    <property type="match status" value="1"/>
</dbReference>
<keyword evidence="11 16" id="KW-0460">Magnesium</keyword>
<keyword evidence="8 16" id="KW-0235">DNA replication</keyword>
<dbReference type="InterPro" id="IPR050116">
    <property type="entry name" value="DNA_polymerase-Y"/>
</dbReference>
<dbReference type="InterPro" id="IPR053848">
    <property type="entry name" value="IMS_HHH_1"/>
</dbReference>
<evidence type="ECO:0000256" key="4">
    <source>
        <dbReference type="ARBA" id="ARBA00022457"/>
    </source>
</evidence>
<evidence type="ECO:0000313" key="18">
    <source>
        <dbReference type="EMBL" id="HBJ09520.1"/>
    </source>
</evidence>
<evidence type="ECO:0000256" key="16">
    <source>
        <dbReference type="HAMAP-Rule" id="MF_01113"/>
    </source>
</evidence>
<evidence type="ECO:0000256" key="14">
    <source>
        <dbReference type="ARBA" id="ARBA00023204"/>
    </source>
</evidence>
<dbReference type="InterPro" id="IPR036775">
    <property type="entry name" value="DNA_pol_Y-fam_lit_finger_sf"/>
</dbReference>
<evidence type="ECO:0000256" key="11">
    <source>
        <dbReference type="ARBA" id="ARBA00022842"/>
    </source>
</evidence>
<dbReference type="EMBL" id="DNWC01000142">
    <property type="protein sequence ID" value="HBJ09520.1"/>
    <property type="molecule type" value="Genomic_DNA"/>
</dbReference>
<proteinExistence type="inferred from homology"/>
<dbReference type="FunFam" id="3.40.1170.60:FF:000001">
    <property type="entry name" value="DNA polymerase IV"/>
    <property type="match status" value="1"/>
</dbReference>
<evidence type="ECO:0000256" key="1">
    <source>
        <dbReference type="ARBA" id="ARBA00004496"/>
    </source>
</evidence>
<dbReference type="PROSITE" id="PS50173">
    <property type="entry name" value="UMUC"/>
    <property type="match status" value="1"/>
</dbReference>
<evidence type="ECO:0000256" key="15">
    <source>
        <dbReference type="ARBA" id="ARBA00049244"/>
    </source>
</evidence>
<evidence type="ECO:0000256" key="6">
    <source>
        <dbReference type="ARBA" id="ARBA00022679"/>
    </source>
</evidence>
<comment type="caution">
    <text evidence="18">The sequence shown here is derived from an EMBL/GenBank/DDBJ whole genome shotgun (WGS) entry which is preliminary data.</text>
</comment>
<evidence type="ECO:0000259" key="17">
    <source>
        <dbReference type="PROSITE" id="PS50173"/>
    </source>
</evidence>
<dbReference type="AlphaFoldDB" id="A0A354M4T1"/>
<dbReference type="Proteomes" id="UP000262954">
    <property type="component" value="Unassembled WGS sequence"/>
</dbReference>
<evidence type="ECO:0000256" key="7">
    <source>
        <dbReference type="ARBA" id="ARBA00022695"/>
    </source>
</evidence>
<dbReference type="GO" id="GO:0003887">
    <property type="term" value="F:DNA-directed DNA polymerase activity"/>
    <property type="evidence" value="ECO:0007669"/>
    <property type="project" value="UniProtKB-UniRule"/>
</dbReference>
<dbReference type="GO" id="GO:0000287">
    <property type="term" value="F:magnesium ion binding"/>
    <property type="evidence" value="ECO:0007669"/>
    <property type="project" value="UniProtKB-UniRule"/>
</dbReference>
<dbReference type="PANTHER" id="PTHR11076">
    <property type="entry name" value="DNA REPAIR POLYMERASE UMUC / TRANSFERASE FAMILY MEMBER"/>
    <property type="match status" value="1"/>
</dbReference>
<dbReference type="Gene3D" id="3.40.1170.60">
    <property type="match status" value="1"/>
</dbReference>
<evidence type="ECO:0000256" key="5">
    <source>
        <dbReference type="ARBA" id="ARBA00022490"/>
    </source>
</evidence>
<reference evidence="18 19" key="1">
    <citation type="journal article" date="2018" name="Nat. Biotechnol.">
        <title>A standardized bacterial taxonomy based on genome phylogeny substantially revises the tree of life.</title>
        <authorList>
            <person name="Parks D.H."/>
            <person name="Chuvochina M."/>
            <person name="Waite D.W."/>
            <person name="Rinke C."/>
            <person name="Skarshewski A."/>
            <person name="Chaumeil P.A."/>
            <person name="Hugenholtz P."/>
        </authorList>
    </citation>
    <scope>NUCLEOTIDE SEQUENCE [LARGE SCALE GENOMIC DNA]</scope>
    <source>
        <strain evidence="18">UBA11482</strain>
    </source>
</reference>
<dbReference type="Pfam" id="PF00817">
    <property type="entry name" value="IMS"/>
    <property type="match status" value="1"/>
</dbReference>
<dbReference type="Pfam" id="PF21999">
    <property type="entry name" value="IMS_HHH_1"/>
    <property type="match status" value="1"/>
</dbReference>
<feature type="binding site" evidence="16">
    <location>
        <position position="9"/>
    </location>
    <ligand>
        <name>Mg(2+)</name>
        <dbReference type="ChEBI" id="CHEBI:18420"/>
    </ligand>
</feature>
<dbReference type="CDD" id="cd03586">
    <property type="entry name" value="PolY_Pol_IV_kappa"/>
    <property type="match status" value="1"/>
</dbReference>
<comment type="similarity">
    <text evidence="2 16">Belongs to the DNA polymerase type-Y family.</text>
</comment>
<dbReference type="HAMAP" id="MF_01113">
    <property type="entry name" value="DNApol_IV"/>
    <property type="match status" value="1"/>
</dbReference>
<evidence type="ECO:0000256" key="2">
    <source>
        <dbReference type="ARBA" id="ARBA00010945"/>
    </source>
</evidence>
<dbReference type="InterPro" id="IPR017961">
    <property type="entry name" value="DNA_pol_Y-fam_little_finger"/>
</dbReference>
<dbReference type="Gene3D" id="1.10.150.20">
    <property type="entry name" value="5' to 3' exonuclease, C-terminal subdomain"/>
    <property type="match status" value="1"/>
</dbReference>
<dbReference type="GO" id="GO:0009432">
    <property type="term" value="P:SOS response"/>
    <property type="evidence" value="ECO:0007669"/>
    <property type="project" value="UniProtKB-ARBA"/>
</dbReference>
<keyword evidence="6 16" id="KW-0808">Transferase</keyword>
<keyword evidence="10 16" id="KW-0227">DNA damage</keyword>
<dbReference type="InterPro" id="IPR022880">
    <property type="entry name" value="DNApol_IV"/>
</dbReference>
<dbReference type="InterPro" id="IPR001126">
    <property type="entry name" value="UmuC"/>
</dbReference>
<keyword evidence="13 16" id="KW-0238">DNA-binding</keyword>
<dbReference type="FunFam" id="3.30.1490.100:FF:000004">
    <property type="entry name" value="DNA polymerase IV"/>
    <property type="match status" value="1"/>
</dbReference>
<feature type="active site" evidence="16">
    <location>
        <position position="104"/>
    </location>
</feature>
<keyword evidence="12 16" id="KW-0239">DNA-directed DNA polymerase</keyword>
<dbReference type="PANTHER" id="PTHR11076:SF33">
    <property type="entry name" value="DNA POLYMERASE KAPPA"/>
    <property type="match status" value="1"/>
</dbReference>
<dbReference type="SUPFAM" id="SSF100879">
    <property type="entry name" value="Lesion bypass DNA polymerase (Y-family), little finger domain"/>
    <property type="match status" value="1"/>
</dbReference>
<dbReference type="FunFam" id="1.10.150.20:FF:000019">
    <property type="entry name" value="DNA polymerase IV"/>
    <property type="match status" value="1"/>
</dbReference>
<evidence type="ECO:0000256" key="3">
    <source>
        <dbReference type="ARBA" id="ARBA00011245"/>
    </source>
</evidence>
<organism evidence="18 19">
    <name type="scientific">Coprobacter fastidiosus</name>
    <dbReference type="NCBI Taxonomy" id="1099853"/>
    <lineage>
        <taxon>Bacteria</taxon>
        <taxon>Pseudomonadati</taxon>
        <taxon>Bacteroidota</taxon>
        <taxon>Bacteroidia</taxon>
        <taxon>Bacteroidales</taxon>
        <taxon>Barnesiellaceae</taxon>
        <taxon>Coprobacter</taxon>
    </lineage>
</organism>
<dbReference type="RefSeq" id="WP_195595698.1">
    <property type="nucleotide sequence ID" value="NZ_CATXLH010000131.1"/>
</dbReference>
<protein>
    <recommendedName>
        <fullName evidence="16">DNA polymerase IV</fullName>
        <shortName evidence="16">Pol IV</shortName>
        <ecNumber evidence="16">2.7.7.7</ecNumber>
    </recommendedName>
</protein>
<keyword evidence="9 16" id="KW-0479">Metal-binding</keyword>
<name>A0A354M4T1_9BACT</name>
<feature type="domain" description="UmuC" evidence="17">
    <location>
        <begin position="5"/>
        <end position="185"/>
    </location>
</feature>
<comment type="subunit">
    <text evidence="3 16">Monomer.</text>
</comment>
<keyword evidence="14 16" id="KW-0234">DNA repair</keyword>
<dbReference type="Pfam" id="PF11799">
    <property type="entry name" value="IMS_C"/>
    <property type="match status" value="1"/>
</dbReference>
<feature type="binding site" evidence="16">
    <location>
        <position position="103"/>
    </location>
    <ligand>
        <name>Mg(2+)</name>
        <dbReference type="ChEBI" id="CHEBI:18420"/>
    </ligand>
</feature>
<keyword evidence="7 16" id="KW-0548">Nucleotidyltransferase</keyword>
<feature type="site" description="Substrate discrimination" evidence="16">
    <location>
        <position position="14"/>
    </location>
</feature>
<dbReference type="GO" id="GO:0006281">
    <property type="term" value="P:DNA repair"/>
    <property type="evidence" value="ECO:0007669"/>
    <property type="project" value="UniProtKB-UniRule"/>
</dbReference>
<evidence type="ECO:0000256" key="12">
    <source>
        <dbReference type="ARBA" id="ARBA00022932"/>
    </source>
</evidence>
<dbReference type="InterPro" id="IPR043502">
    <property type="entry name" value="DNA/RNA_pol_sf"/>
</dbReference>
<accession>A0A354M4T1</accession>
<keyword evidence="5 16" id="KW-0963">Cytoplasm</keyword>
<evidence type="ECO:0000256" key="13">
    <source>
        <dbReference type="ARBA" id="ARBA00023125"/>
    </source>
</evidence>
<evidence type="ECO:0000256" key="9">
    <source>
        <dbReference type="ARBA" id="ARBA00022723"/>
    </source>
</evidence>
<keyword evidence="4 16" id="KW-0515">Mutator protein</keyword>
<comment type="subcellular location">
    <subcellularLocation>
        <location evidence="1 16">Cytoplasm</location>
    </subcellularLocation>
</comment>